<evidence type="ECO:0000313" key="2">
    <source>
        <dbReference type="EMBL" id="GAC42971.1"/>
    </source>
</evidence>
<gene>
    <name evidence="2" type="ORF">PPOP_2334</name>
</gene>
<keyword evidence="1" id="KW-0732">Signal</keyword>
<dbReference type="EMBL" id="BALG01000161">
    <property type="protein sequence ID" value="GAC42971.1"/>
    <property type="molecule type" value="Genomic_DNA"/>
</dbReference>
<proteinExistence type="predicted"/>
<dbReference type="RefSeq" id="WP_006286492.1">
    <property type="nucleotide sequence ID" value="NZ_BALG01000161.1"/>
</dbReference>
<dbReference type="AlphaFoldDB" id="M9LQA7"/>
<sequence length="148" mass="16338">MKKFLLVTTLTALPILSATSVLAQTDELERVKREVYYGPKQEDFSGGSTVTYNVKIPENYGWGKFYVRNDGKANMTLSIERVSDRKQPVLEGSNTNSTGVVTIEPGEAQIIYTEKPTGTGDHSIQVHSGEAKLEGTVTYKYSNDKSLL</sequence>
<feature type="chain" id="PRO_5004100234" evidence="1">
    <location>
        <begin position="24"/>
        <end position="148"/>
    </location>
</feature>
<name>M9LQA7_PAEPP</name>
<organism evidence="2 3">
    <name type="scientific">Paenibacillus popilliae ATCC 14706</name>
    <dbReference type="NCBI Taxonomy" id="1212764"/>
    <lineage>
        <taxon>Bacteria</taxon>
        <taxon>Bacillati</taxon>
        <taxon>Bacillota</taxon>
        <taxon>Bacilli</taxon>
        <taxon>Bacillales</taxon>
        <taxon>Paenibacillaceae</taxon>
        <taxon>Paenibacillus</taxon>
    </lineage>
</organism>
<dbReference type="Proteomes" id="UP000029453">
    <property type="component" value="Unassembled WGS sequence"/>
</dbReference>
<reference evidence="2 3" key="1">
    <citation type="submission" date="2012-10" db="EMBL/GenBank/DDBJ databases">
        <title>Draft Genome Sequence of Paenibacillus popilliae ATCC 14706T.</title>
        <authorList>
            <person name="Iiyama K."/>
            <person name="Mori K."/>
            <person name="Mon H."/>
            <person name="Chieda Y."/>
            <person name="Lee J.M."/>
            <person name="Kusakabe T."/>
            <person name="Tashiro K."/>
            <person name="Asano S."/>
            <person name="Yasunaga-Aoki C."/>
            <person name="Shimizu S."/>
        </authorList>
    </citation>
    <scope>NUCLEOTIDE SEQUENCE [LARGE SCALE GENOMIC DNA]</scope>
    <source>
        <strain evidence="2 3">ATCC 14706</strain>
    </source>
</reference>
<evidence type="ECO:0000256" key="1">
    <source>
        <dbReference type="SAM" id="SignalP"/>
    </source>
</evidence>
<protein>
    <submittedName>
        <fullName evidence="2">Uncharacterized protein</fullName>
    </submittedName>
</protein>
<comment type="caution">
    <text evidence="2">The sequence shown here is derived from an EMBL/GenBank/DDBJ whole genome shotgun (WGS) entry which is preliminary data.</text>
</comment>
<keyword evidence="3" id="KW-1185">Reference proteome</keyword>
<feature type="signal peptide" evidence="1">
    <location>
        <begin position="1"/>
        <end position="23"/>
    </location>
</feature>
<dbReference type="OrthoDB" id="2666877at2"/>
<evidence type="ECO:0000313" key="3">
    <source>
        <dbReference type="Proteomes" id="UP000029453"/>
    </source>
</evidence>
<accession>M9LQA7</accession>